<reference evidence="1 2" key="2">
    <citation type="submission" date="2018-11" db="EMBL/GenBank/DDBJ databases">
        <authorList>
            <consortium name="Pathogen Informatics"/>
        </authorList>
    </citation>
    <scope>NUCLEOTIDE SEQUENCE [LARGE SCALE GENOMIC DNA]</scope>
</reference>
<reference evidence="3" key="1">
    <citation type="submission" date="2016-06" db="UniProtKB">
        <authorList>
            <consortium name="WormBaseParasite"/>
        </authorList>
    </citation>
    <scope>IDENTIFICATION</scope>
</reference>
<dbReference type="InterPro" id="IPR036734">
    <property type="entry name" value="Neur_chan_lig-bd_sf"/>
</dbReference>
<evidence type="ECO:0000313" key="1">
    <source>
        <dbReference type="EMBL" id="VDP16942.1"/>
    </source>
</evidence>
<dbReference type="EMBL" id="UZAM01011557">
    <property type="protein sequence ID" value="VDP16942.1"/>
    <property type="molecule type" value="Genomic_DNA"/>
</dbReference>
<dbReference type="Proteomes" id="UP000270296">
    <property type="component" value="Unassembled WGS sequence"/>
</dbReference>
<evidence type="ECO:0000313" key="2">
    <source>
        <dbReference type="Proteomes" id="UP000270296"/>
    </source>
</evidence>
<sequence length="130" mass="14685">MDTSIKGYMSLSPEGHLLWSSQQVGCYRCPLSLTSVYQDNGIINCTVAFESYSLNATKLNLQFENHTFSTDAINDQTSMKVVSASEDLNLQPIMHIKEEDDASYIQHGLIFFIITGEERPQCYLHQSLVK</sequence>
<dbReference type="AlphaFoldDB" id="A0A183IXQ4"/>
<organism evidence="3">
    <name type="scientific">Soboliphyme baturini</name>
    <dbReference type="NCBI Taxonomy" id="241478"/>
    <lineage>
        <taxon>Eukaryota</taxon>
        <taxon>Metazoa</taxon>
        <taxon>Ecdysozoa</taxon>
        <taxon>Nematoda</taxon>
        <taxon>Enoplea</taxon>
        <taxon>Dorylaimia</taxon>
        <taxon>Dioctophymatida</taxon>
        <taxon>Dioctophymatoidea</taxon>
        <taxon>Soboliphymatidae</taxon>
        <taxon>Soboliphyme</taxon>
    </lineage>
</organism>
<dbReference type="WBParaSite" id="SBAD_0000871101-mRNA-1">
    <property type="protein sequence ID" value="SBAD_0000871101-mRNA-1"/>
    <property type="gene ID" value="SBAD_0000871101"/>
</dbReference>
<proteinExistence type="predicted"/>
<dbReference type="Gene3D" id="2.70.170.10">
    <property type="entry name" value="Neurotransmitter-gated ion-channel ligand-binding domain"/>
    <property type="match status" value="1"/>
</dbReference>
<keyword evidence="2" id="KW-1185">Reference proteome</keyword>
<name>A0A183IXQ4_9BILA</name>
<dbReference type="GO" id="GO:0016020">
    <property type="term" value="C:membrane"/>
    <property type="evidence" value="ECO:0007669"/>
    <property type="project" value="InterPro"/>
</dbReference>
<accession>A0A183IXQ4</accession>
<evidence type="ECO:0000313" key="3">
    <source>
        <dbReference type="WBParaSite" id="SBAD_0000871101-mRNA-1"/>
    </source>
</evidence>
<dbReference type="GO" id="GO:0005230">
    <property type="term" value="F:extracellular ligand-gated monoatomic ion channel activity"/>
    <property type="evidence" value="ECO:0007669"/>
    <property type="project" value="InterPro"/>
</dbReference>
<protein>
    <submittedName>
        <fullName evidence="1 3">Uncharacterized protein</fullName>
    </submittedName>
</protein>
<gene>
    <name evidence="1" type="ORF">SBAD_LOCUS8402</name>
</gene>